<keyword evidence="3" id="KW-1185">Reference proteome</keyword>
<dbReference type="eggNOG" id="COG1846">
    <property type="taxonomic scope" value="Bacteria"/>
</dbReference>
<dbReference type="OrthoDB" id="327696at2"/>
<accession>R4KIN2</accession>
<dbReference type="KEGG" id="dgi:Desgi_3721"/>
<dbReference type="GO" id="GO:0003700">
    <property type="term" value="F:DNA-binding transcription factor activity"/>
    <property type="evidence" value="ECO:0007669"/>
    <property type="project" value="InterPro"/>
</dbReference>
<dbReference type="EMBL" id="CP003273">
    <property type="protein sequence ID" value="AGL03043.1"/>
    <property type="molecule type" value="Genomic_DNA"/>
</dbReference>
<evidence type="ECO:0000313" key="2">
    <source>
        <dbReference type="EMBL" id="AGL03043.1"/>
    </source>
</evidence>
<dbReference type="RefSeq" id="WP_006520433.1">
    <property type="nucleotide sequence ID" value="NC_021184.1"/>
</dbReference>
<evidence type="ECO:0000313" key="3">
    <source>
        <dbReference type="Proteomes" id="UP000013520"/>
    </source>
</evidence>
<evidence type="ECO:0000259" key="1">
    <source>
        <dbReference type="PROSITE" id="PS50995"/>
    </source>
</evidence>
<name>R4KIN2_9FIRM</name>
<dbReference type="SMART" id="SM00347">
    <property type="entry name" value="HTH_MARR"/>
    <property type="match status" value="1"/>
</dbReference>
<dbReference type="InterPro" id="IPR036390">
    <property type="entry name" value="WH_DNA-bd_sf"/>
</dbReference>
<protein>
    <submittedName>
        <fullName evidence="2">Transcriptional regulator</fullName>
    </submittedName>
</protein>
<dbReference type="GO" id="GO:0006950">
    <property type="term" value="P:response to stress"/>
    <property type="evidence" value="ECO:0007669"/>
    <property type="project" value="TreeGrafter"/>
</dbReference>
<dbReference type="Gene3D" id="1.10.10.10">
    <property type="entry name" value="Winged helix-like DNA-binding domain superfamily/Winged helix DNA-binding domain"/>
    <property type="match status" value="1"/>
</dbReference>
<feature type="domain" description="HTH marR-type" evidence="1">
    <location>
        <begin position="1"/>
        <end position="141"/>
    </location>
</feature>
<sequence length="141" mass="16526">MEKTIFHKYLEFTFNNLGSLYSPMEWLEVDLALSKTEIIILLLLDRASQLKVSDISRQLNMPLSTTTSIIDRLEQKQLVERTRSMKDRRVVIVRLTEKGDGLCRDIMVKFEMMFKNILAKLTKNLSAEEMEFLKRIIAKII</sequence>
<dbReference type="Proteomes" id="UP000013520">
    <property type="component" value="Chromosome"/>
</dbReference>
<dbReference type="PRINTS" id="PR00598">
    <property type="entry name" value="HTHMARR"/>
</dbReference>
<dbReference type="PANTHER" id="PTHR33164:SF99">
    <property type="entry name" value="MARR FAMILY REGULATORY PROTEIN"/>
    <property type="match status" value="1"/>
</dbReference>
<gene>
    <name evidence="2" type="ORF">Desgi_3721</name>
</gene>
<dbReference type="HOGENOM" id="CLU_083287_19_0_9"/>
<organism evidence="2 3">
    <name type="scientific">Desulfoscipio gibsoniae DSM 7213</name>
    <dbReference type="NCBI Taxonomy" id="767817"/>
    <lineage>
        <taxon>Bacteria</taxon>
        <taxon>Bacillati</taxon>
        <taxon>Bacillota</taxon>
        <taxon>Clostridia</taxon>
        <taxon>Eubacteriales</taxon>
        <taxon>Desulfallaceae</taxon>
        <taxon>Desulfoscipio</taxon>
    </lineage>
</organism>
<reference evidence="2 3" key="1">
    <citation type="submission" date="2012-01" db="EMBL/GenBank/DDBJ databases">
        <title>Complete sequence of Desulfotomaculum gibsoniae DSM 7213.</title>
        <authorList>
            <consortium name="US DOE Joint Genome Institute"/>
            <person name="Lucas S."/>
            <person name="Han J."/>
            <person name="Lapidus A."/>
            <person name="Cheng J.-F."/>
            <person name="Goodwin L."/>
            <person name="Pitluck S."/>
            <person name="Peters L."/>
            <person name="Ovchinnikova G."/>
            <person name="Teshima H."/>
            <person name="Detter J.C."/>
            <person name="Han C."/>
            <person name="Tapia R."/>
            <person name="Land M."/>
            <person name="Hauser L."/>
            <person name="Kyrpides N."/>
            <person name="Ivanova N."/>
            <person name="Pagani I."/>
            <person name="Parshina S."/>
            <person name="Plugge C."/>
            <person name="Muyzer G."/>
            <person name="Kuever J."/>
            <person name="Ivanova A."/>
            <person name="Nazina T."/>
            <person name="Klenk H.-P."/>
            <person name="Brambilla E."/>
            <person name="Spring S."/>
            <person name="Stams A.F."/>
            <person name="Woyke T."/>
        </authorList>
    </citation>
    <scope>NUCLEOTIDE SEQUENCE [LARGE SCALE GENOMIC DNA]</scope>
    <source>
        <strain evidence="2 3">DSM 7213</strain>
    </source>
</reference>
<dbReference type="Pfam" id="PF01047">
    <property type="entry name" value="MarR"/>
    <property type="match status" value="1"/>
</dbReference>
<dbReference type="STRING" id="767817.Desgi_3721"/>
<dbReference type="PANTHER" id="PTHR33164">
    <property type="entry name" value="TRANSCRIPTIONAL REGULATOR, MARR FAMILY"/>
    <property type="match status" value="1"/>
</dbReference>
<proteinExistence type="predicted"/>
<dbReference type="InterPro" id="IPR000835">
    <property type="entry name" value="HTH_MarR-typ"/>
</dbReference>
<dbReference type="PROSITE" id="PS50995">
    <property type="entry name" value="HTH_MARR_2"/>
    <property type="match status" value="1"/>
</dbReference>
<dbReference type="SUPFAM" id="SSF46785">
    <property type="entry name" value="Winged helix' DNA-binding domain"/>
    <property type="match status" value="1"/>
</dbReference>
<dbReference type="InterPro" id="IPR036388">
    <property type="entry name" value="WH-like_DNA-bd_sf"/>
</dbReference>
<dbReference type="AlphaFoldDB" id="R4KIN2"/>
<dbReference type="InterPro" id="IPR039422">
    <property type="entry name" value="MarR/SlyA-like"/>
</dbReference>